<gene>
    <name evidence="1" type="ORF">GCM10022406_31000</name>
</gene>
<name>A0ABP7NH71_9BACT</name>
<keyword evidence="2" id="KW-1185">Reference proteome</keyword>
<dbReference type="Proteomes" id="UP001499909">
    <property type="component" value="Unassembled WGS sequence"/>
</dbReference>
<comment type="caution">
    <text evidence="1">The sequence shown here is derived from an EMBL/GenBank/DDBJ whole genome shotgun (WGS) entry which is preliminary data.</text>
</comment>
<organism evidence="1 2">
    <name type="scientific">Hymenobacter algoricola</name>
    <dbReference type="NCBI Taxonomy" id="486267"/>
    <lineage>
        <taxon>Bacteria</taxon>
        <taxon>Pseudomonadati</taxon>
        <taxon>Bacteroidota</taxon>
        <taxon>Cytophagia</taxon>
        <taxon>Cytophagales</taxon>
        <taxon>Hymenobacteraceae</taxon>
        <taxon>Hymenobacter</taxon>
    </lineage>
</organism>
<sequence length="419" mass="47067">MAVYRLDSLTTAPTADIYRYLWLNADLKGPVEDAAYYFTPTNPDVAAVTDNLMLTQGWSRFRWAQVLAPAPVAFEFLPELNGPLARGRVVQAGTGKPVPGITTYLSAPSRIVRLNPATSNAAGLVQFELNDFYGARDVVVQTDPKQDSTSRVELLPAFSPQYDLTAPAPYAAPTARFEAAFTRRHFQAQVQNIYSGKYKNRYRFPAVDSMAFYGKPDEVYLLDKYTRFKVLEEVMREYVPGVVVRTRKDGFHFMVLDKVNKTLLSENPLVLLDGVPIFNLNKMMAMDPLKIQKLEVLDSRYFHGPSIYDGVVSYTTYKGDLEGFPLAARVLVQQYEGLQYQREFYAPHYETPEQLQSRLPDLRNLLYWNPDITTTGGAARPLEFYTGDQAGRYLLVVQGLAPNGQAGSTSVSFEVKPAL</sequence>
<protein>
    <submittedName>
        <fullName evidence="1">Uncharacterized protein</fullName>
    </submittedName>
</protein>
<reference evidence="2" key="1">
    <citation type="journal article" date="2019" name="Int. J. Syst. Evol. Microbiol.">
        <title>The Global Catalogue of Microorganisms (GCM) 10K type strain sequencing project: providing services to taxonomists for standard genome sequencing and annotation.</title>
        <authorList>
            <consortium name="The Broad Institute Genomics Platform"/>
            <consortium name="The Broad Institute Genome Sequencing Center for Infectious Disease"/>
            <person name="Wu L."/>
            <person name="Ma J."/>
        </authorList>
    </citation>
    <scope>NUCLEOTIDE SEQUENCE [LARGE SCALE GENOMIC DNA]</scope>
    <source>
        <strain evidence="2">JCM 17214</strain>
    </source>
</reference>
<dbReference type="EMBL" id="BAABDH010000101">
    <property type="protein sequence ID" value="GAA3947014.1"/>
    <property type="molecule type" value="Genomic_DNA"/>
</dbReference>
<dbReference type="RefSeq" id="WP_345115909.1">
    <property type="nucleotide sequence ID" value="NZ_BAABDH010000101.1"/>
</dbReference>
<evidence type="ECO:0000313" key="1">
    <source>
        <dbReference type="EMBL" id="GAA3947014.1"/>
    </source>
</evidence>
<accession>A0ABP7NH71</accession>
<evidence type="ECO:0000313" key="2">
    <source>
        <dbReference type="Proteomes" id="UP001499909"/>
    </source>
</evidence>
<proteinExistence type="predicted"/>